<comment type="caution">
    <text evidence="7">The sequence shown here is derived from an EMBL/GenBank/DDBJ whole genome shotgun (WGS) entry which is preliminary data.</text>
</comment>
<keyword evidence="4" id="KW-0288">FMN</keyword>
<comment type="similarity">
    <text evidence="2">Belongs to the nitroreductase family.</text>
</comment>
<comment type="cofactor">
    <cofactor evidence="1">
        <name>FMN</name>
        <dbReference type="ChEBI" id="CHEBI:58210"/>
    </cofactor>
</comment>
<dbReference type="PANTHER" id="PTHR43673">
    <property type="entry name" value="NAD(P)H NITROREDUCTASE YDGI-RELATED"/>
    <property type="match status" value="1"/>
</dbReference>
<evidence type="ECO:0000256" key="2">
    <source>
        <dbReference type="ARBA" id="ARBA00007118"/>
    </source>
</evidence>
<dbReference type="CDD" id="cd02151">
    <property type="entry name" value="nitroreductase"/>
    <property type="match status" value="1"/>
</dbReference>
<protein>
    <recommendedName>
        <fullName evidence="6">Nitroreductase domain-containing protein</fullName>
    </recommendedName>
</protein>
<dbReference type="InterPro" id="IPR029479">
    <property type="entry name" value="Nitroreductase"/>
</dbReference>
<dbReference type="Gene3D" id="3.40.109.10">
    <property type="entry name" value="NADH Oxidase"/>
    <property type="match status" value="1"/>
</dbReference>
<gene>
    <name evidence="7" type="ORF">SDC9_86698</name>
</gene>
<dbReference type="Pfam" id="PF00881">
    <property type="entry name" value="Nitroreductase"/>
    <property type="match status" value="1"/>
</dbReference>
<name>A0A644ZGS8_9ZZZZ</name>
<evidence type="ECO:0000256" key="1">
    <source>
        <dbReference type="ARBA" id="ARBA00001917"/>
    </source>
</evidence>
<keyword evidence="5" id="KW-0560">Oxidoreductase</keyword>
<organism evidence="7">
    <name type="scientific">bioreactor metagenome</name>
    <dbReference type="NCBI Taxonomy" id="1076179"/>
    <lineage>
        <taxon>unclassified sequences</taxon>
        <taxon>metagenomes</taxon>
        <taxon>ecological metagenomes</taxon>
    </lineage>
</organism>
<dbReference type="InterPro" id="IPR000415">
    <property type="entry name" value="Nitroreductase-like"/>
</dbReference>
<dbReference type="AlphaFoldDB" id="A0A644ZGS8"/>
<evidence type="ECO:0000256" key="3">
    <source>
        <dbReference type="ARBA" id="ARBA00022630"/>
    </source>
</evidence>
<keyword evidence="3" id="KW-0285">Flavoprotein</keyword>
<evidence type="ECO:0000256" key="5">
    <source>
        <dbReference type="ARBA" id="ARBA00023002"/>
    </source>
</evidence>
<reference evidence="7" key="1">
    <citation type="submission" date="2019-08" db="EMBL/GenBank/DDBJ databases">
        <authorList>
            <person name="Kucharzyk K."/>
            <person name="Murdoch R.W."/>
            <person name="Higgins S."/>
            <person name="Loffler F."/>
        </authorList>
    </citation>
    <scope>NUCLEOTIDE SEQUENCE</scope>
</reference>
<evidence type="ECO:0000256" key="4">
    <source>
        <dbReference type="ARBA" id="ARBA00022643"/>
    </source>
</evidence>
<evidence type="ECO:0000313" key="7">
    <source>
        <dbReference type="EMBL" id="MPM40060.1"/>
    </source>
</evidence>
<proteinExistence type="inferred from homology"/>
<evidence type="ECO:0000259" key="6">
    <source>
        <dbReference type="Pfam" id="PF00881"/>
    </source>
</evidence>
<dbReference type="PANTHER" id="PTHR43673:SF2">
    <property type="entry name" value="NITROREDUCTASE"/>
    <property type="match status" value="1"/>
</dbReference>
<dbReference type="GO" id="GO:0016491">
    <property type="term" value="F:oxidoreductase activity"/>
    <property type="evidence" value="ECO:0007669"/>
    <property type="project" value="UniProtKB-KW"/>
</dbReference>
<accession>A0A644ZGS8</accession>
<dbReference type="EMBL" id="VSSQ01008863">
    <property type="protein sequence ID" value="MPM40060.1"/>
    <property type="molecule type" value="Genomic_DNA"/>
</dbReference>
<sequence length="208" mass="23314">MLFLQPKHFSCLRLCCLNFYGYFCVSKEIGTMQDFNTLLINRRSYRKYADGPLAGDAVQLILEAALLSPTSKNKHSWEFVVVEDREMLAKLSRCKAQSAAFIADAALAVVVLGNPLETDAWIEDASIAAINMQLQAEELGIGSCWVQVRNRDFSETITSGEYINGILDVPMPLEVLCVISFGKKEKPRSPNNGDQLLWEKVHLGKYTF</sequence>
<dbReference type="SUPFAM" id="SSF55469">
    <property type="entry name" value="FMN-dependent nitroreductase-like"/>
    <property type="match status" value="1"/>
</dbReference>
<feature type="domain" description="Nitroreductase" evidence="6">
    <location>
        <begin position="41"/>
        <end position="183"/>
    </location>
</feature>